<sequence length="135" mass="15392">MCVVTSTASGRVMKSNDTGFKEGATNIYKELESDYIGDEGHIDDLDFANDLENDTEEEQIQSEPEKVTSNDVDQPTIETKQMVNIVLQNPQGPYFRIRKYKIITHLSEIIGPAKQRKNYCTQLFVWESADEVRAK</sequence>
<evidence type="ECO:0000313" key="2">
    <source>
        <dbReference type="EMBL" id="KAJ3636366.1"/>
    </source>
</evidence>
<evidence type="ECO:0000256" key="1">
    <source>
        <dbReference type="SAM" id="MobiDB-lite"/>
    </source>
</evidence>
<proteinExistence type="predicted"/>
<accession>A0AA38HKF7</accession>
<protein>
    <submittedName>
        <fullName evidence="2">Uncharacterized protein</fullName>
    </submittedName>
</protein>
<evidence type="ECO:0000313" key="3">
    <source>
        <dbReference type="Proteomes" id="UP001168821"/>
    </source>
</evidence>
<dbReference type="Proteomes" id="UP001168821">
    <property type="component" value="Unassembled WGS sequence"/>
</dbReference>
<reference evidence="2" key="1">
    <citation type="journal article" date="2023" name="G3 (Bethesda)">
        <title>Whole genome assemblies of Zophobas morio and Tenebrio molitor.</title>
        <authorList>
            <person name="Kaur S."/>
            <person name="Stinson S.A."/>
            <person name="diCenzo G.C."/>
        </authorList>
    </citation>
    <scope>NUCLEOTIDE SEQUENCE</scope>
    <source>
        <strain evidence="2">QUZm001</strain>
    </source>
</reference>
<comment type="caution">
    <text evidence="2">The sequence shown here is derived from an EMBL/GenBank/DDBJ whole genome shotgun (WGS) entry which is preliminary data.</text>
</comment>
<organism evidence="2 3">
    <name type="scientific">Zophobas morio</name>
    <dbReference type="NCBI Taxonomy" id="2755281"/>
    <lineage>
        <taxon>Eukaryota</taxon>
        <taxon>Metazoa</taxon>
        <taxon>Ecdysozoa</taxon>
        <taxon>Arthropoda</taxon>
        <taxon>Hexapoda</taxon>
        <taxon>Insecta</taxon>
        <taxon>Pterygota</taxon>
        <taxon>Neoptera</taxon>
        <taxon>Endopterygota</taxon>
        <taxon>Coleoptera</taxon>
        <taxon>Polyphaga</taxon>
        <taxon>Cucujiformia</taxon>
        <taxon>Tenebrionidae</taxon>
        <taxon>Zophobas</taxon>
    </lineage>
</organism>
<feature type="region of interest" description="Disordered" evidence="1">
    <location>
        <begin position="46"/>
        <end position="75"/>
    </location>
</feature>
<dbReference type="EMBL" id="JALNTZ010000179">
    <property type="protein sequence ID" value="KAJ3636366.1"/>
    <property type="molecule type" value="Genomic_DNA"/>
</dbReference>
<feature type="compositionally biased region" description="Acidic residues" evidence="1">
    <location>
        <begin position="46"/>
        <end position="60"/>
    </location>
</feature>
<dbReference type="AlphaFoldDB" id="A0AA38HKF7"/>
<keyword evidence="3" id="KW-1185">Reference proteome</keyword>
<gene>
    <name evidence="2" type="ORF">Zmor_004432</name>
</gene>
<name>A0AA38HKF7_9CUCU</name>